<feature type="disulfide bond" evidence="14">
    <location>
        <begin position="425"/>
        <end position="473"/>
    </location>
</feature>
<dbReference type="InterPro" id="IPR041805">
    <property type="entry name" value="ASMase/PPN1_MPP"/>
</dbReference>
<evidence type="ECO:0000256" key="7">
    <source>
        <dbReference type="ARBA" id="ARBA00022833"/>
    </source>
</evidence>
<dbReference type="PANTHER" id="PTHR10340:SF34">
    <property type="entry name" value="SPHINGOMYELIN PHOSPHODIESTERASE"/>
    <property type="match status" value="1"/>
</dbReference>
<keyword evidence="6 12" id="KW-0378">Hydrolase</keyword>
<organism evidence="17 18">
    <name type="scientific">Caerostris extrusa</name>
    <name type="common">Bark spider</name>
    <name type="synonym">Caerostris bankana</name>
    <dbReference type="NCBI Taxonomy" id="172846"/>
    <lineage>
        <taxon>Eukaryota</taxon>
        <taxon>Metazoa</taxon>
        <taxon>Ecdysozoa</taxon>
        <taxon>Arthropoda</taxon>
        <taxon>Chelicerata</taxon>
        <taxon>Arachnida</taxon>
        <taxon>Araneae</taxon>
        <taxon>Araneomorphae</taxon>
        <taxon>Entelegynae</taxon>
        <taxon>Araneoidea</taxon>
        <taxon>Araneidae</taxon>
        <taxon>Caerostris</taxon>
    </lineage>
</organism>
<feature type="disulfide bond" evidence="14">
    <location>
        <begin position="627"/>
        <end position="631"/>
    </location>
</feature>
<name>A0AAV4MZA1_CAEEX</name>
<keyword evidence="9" id="KW-0325">Glycoprotein</keyword>
<feature type="binding site" evidence="13">
    <location>
        <position position="319"/>
    </location>
    <ligand>
        <name>Zn(2+)</name>
        <dbReference type="ChEBI" id="CHEBI:29105"/>
        <label>2</label>
    </ligand>
</feature>
<dbReference type="InterPro" id="IPR045473">
    <property type="entry name" value="ASM_C"/>
</dbReference>
<accession>A0AAV4MZA1</accession>
<feature type="binding site" evidence="13">
    <location>
        <position position="465"/>
    </location>
    <ligand>
        <name>Zn(2+)</name>
        <dbReference type="ChEBI" id="CHEBI:29105"/>
        <label>2</label>
    </ligand>
</feature>
<dbReference type="AlphaFoldDB" id="A0AAV4MZA1"/>
<feature type="binding site" evidence="13">
    <location>
        <position position="499"/>
    </location>
    <ligand>
        <name>Zn(2+)</name>
        <dbReference type="ChEBI" id="CHEBI:29105"/>
        <label>2</label>
    </ligand>
</feature>
<dbReference type="GO" id="GO:0006685">
    <property type="term" value="P:sphingomyelin catabolic process"/>
    <property type="evidence" value="ECO:0007669"/>
    <property type="project" value="UniProtKB-UniRule"/>
</dbReference>
<sequence>MTLRHRWKSHDTCVNINKHLRICSLFCDNCDVINLLCAFFDTHKAIMKKIILFQILVGVFLALTINSNSALPTKREVGINRSQQNSLVQHIHSRKHNEMSGLFFIRYLPEFLKIKEFFKNFSDRASSFTKCISCRFLVSFMQHYMSLGASEDDVGAVAYKICTMFKIETPRVCAGVSALFKRELTQVLARVALDPSEVCSFLYEGCGSGTPGHDWVVPLPPFPKPTPTPPPPPKPHAPVLRVLHISDVHIDPYYKENTSAVCGEPLCCRATSGQPETPAEASGYWGDYRNCDIPLRTLDNMLAHINKTHQIDYVIWTGDIPPHDIWNYTRNEVIHLLHTASKLVYKYLGHVPIFPALGNHESAPVNSFPIPEITGNDSISWLYDEVEKAWSNWLPGTSHTLKLGAFYTAEVYPGLRIISLNMNYCNSLNWWLLVNSTDPTGQLAWLVAQLQMAEDKGEKVHIIGHIPPGEPDCLGMWSSNYYKIINRYESTVTAQFFGHTHSDEYEIFYDKSGPKPRPTNIVYIGPSVTTYDNFNPGYRIYTVDANYPQASRVVIDHETYFANLTEANLKMELNWQFEYSAKKAFNMTSLLPQDWDHLTYRFEQDDTLFQKFYRYFYKSATFSTPHCDTTCKSKYLCRLRRGRSNDPLFC</sequence>
<dbReference type="SMART" id="SM00741">
    <property type="entry name" value="SapB"/>
    <property type="match status" value="1"/>
</dbReference>
<dbReference type="Gene3D" id="3.60.21.10">
    <property type="match status" value="1"/>
</dbReference>
<feature type="disulfide bond" evidence="14">
    <location>
        <begin position="134"/>
        <end position="199"/>
    </location>
</feature>
<feature type="binding site" evidence="13">
    <location>
        <position position="359"/>
    </location>
    <ligand>
        <name>Zn(2+)</name>
        <dbReference type="ChEBI" id="CHEBI:29105"/>
        <label>2</label>
    </ligand>
</feature>
<dbReference type="EMBL" id="BPLR01002787">
    <property type="protein sequence ID" value="GIX77761.1"/>
    <property type="molecule type" value="Genomic_DNA"/>
</dbReference>
<feature type="disulfide bond" evidence="14">
    <location>
        <begin position="262"/>
        <end position="267"/>
    </location>
</feature>
<dbReference type="GO" id="GO:0016020">
    <property type="term" value="C:membrane"/>
    <property type="evidence" value="ECO:0007669"/>
    <property type="project" value="GOC"/>
</dbReference>
<dbReference type="SUPFAM" id="SSF47862">
    <property type="entry name" value="Saposin"/>
    <property type="match status" value="1"/>
</dbReference>
<evidence type="ECO:0000313" key="17">
    <source>
        <dbReference type="EMBL" id="GIX77761.1"/>
    </source>
</evidence>
<dbReference type="InterPro" id="IPR011001">
    <property type="entry name" value="Saposin-like"/>
</dbReference>
<evidence type="ECO:0000256" key="1">
    <source>
        <dbReference type="ARBA" id="ARBA00004613"/>
    </source>
</evidence>
<keyword evidence="7 13" id="KW-0862">Zinc</keyword>
<dbReference type="InterPro" id="IPR029052">
    <property type="entry name" value="Metallo-depent_PP-like"/>
</dbReference>
<keyword evidence="10 12" id="KW-0326">Glycosidase</keyword>
<dbReference type="EC" id="3.1.4.12" evidence="12"/>
<dbReference type="PANTHER" id="PTHR10340">
    <property type="entry name" value="SPHINGOMYELIN PHOSPHODIESTERASE"/>
    <property type="match status" value="1"/>
</dbReference>
<feature type="domain" description="Saposin B-type" evidence="16">
    <location>
        <begin position="127"/>
        <end position="210"/>
    </location>
</feature>
<comment type="function">
    <text evidence="12">Converts sphingomyelin to ceramide.</text>
</comment>
<dbReference type="PIRSF" id="PIRSF000948">
    <property type="entry name" value="Sphingomy_PDE"/>
    <property type="match status" value="1"/>
</dbReference>
<keyword evidence="3" id="KW-0964">Secreted</keyword>
<evidence type="ECO:0000256" key="5">
    <source>
        <dbReference type="ARBA" id="ARBA00022729"/>
    </source>
</evidence>
<gene>
    <name evidence="17" type="primary">SMPD1</name>
    <name evidence="17" type="ORF">CEXT_9921</name>
</gene>
<evidence type="ECO:0000259" key="16">
    <source>
        <dbReference type="PROSITE" id="PS50015"/>
    </source>
</evidence>
<dbReference type="InterPro" id="IPR008139">
    <property type="entry name" value="SaposinB_dom"/>
</dbReference>
<dbReference type="Pfam" id="PF00149">
    <property type="entry name" value="Metallophos"/>
    <property type="match status" value="1"/>
</dbReference>
<dbReference type="GO" id="GO:0005615">
    <property type="term" value="C:extracellular space"/>
    <property type="evidence" value="ECO:0007669"/>
    <property type="project" value="TreeGrafter"/>
</dbReference>
<dbReference type="SUPFAM" id="SSF56300">
    <property type="entry name" value="Metallo-dependent phosphatases"/>
    <property type="match status" value="1"/>
</dbReference>
<comment type="caution">
    <text evidence="17">The sequence shown here is derived from an EMBL/GenBank/DDBJ whole genome shotgun (WGS) entry which is preliminary data.</text>
</comment>
<dbReference type="GO" id="GO:0016798">
    <property type="term" value="F:hydrolase activity, acting on glycosyl bonds"/>
    <property type="evidence" value="ECO:0007669"/>
    <property type="project" value="UniProtKB-KW"/>
</dbReference>
<evidence type="ECO:0000256" key="10">
    <source>
        <dbReference type="ARBA" id="ARBA00023295"/>
    </source>
</evidence>
<comment type="similarity">
    <text evidence="2 12">Belongs to the acid sphingomyelinase family.</text>
</comment>
<comment type="cofactor">
    <cofactor evidence="13">
        <name>Zn(2+)</name>
        <dbReference type="ChEBI" id="CHEBI:29105"/>
    </cofactor>
    <text evidence="13">Binds 2 Zn(2+) ions per subunit.</text>
</comment>
<feature type="disulfide bond" evidence="14">
    <location>
        <begin position="162"/>
        <end position="173"/>
    </location>
</feature>
<feature type="disulfide bond" evidence="14">
    <location>
        <begin position="131"/>
        <end position="206"/>
    </location>
</feature>
<evidence type="ECO:0000256" key="11">
    <source>
        <dbReference type="ARBA" id="ARBA00047268"/>
    </source>
</evidence>
<dbReference type="Pfam" id="PF19272">
    <property type="entry name" value="ASMase_C"/>
    <property type="match status" value="1"/>
</dbReference>
<dbReference type="GO" id="GO:0005764">
    <property type="term" value="C:lysosome"/>
    <property type="evidence" value="ECO:0007669"/>
    <property type="project" value="TreeGrafter"/>
</dbReference>
<evidence type="ECO:0000256" key="3">
    <source>
        <dbReference type="ARBA" id="ARBA00022525"/>
    </source>
</evidence>
<reference evidence="17 18" key="1">
    <citation type="submission" date="2021-06" db="EMBL/GenBank/DDBJ databases">
        <title>Caerostris extrusa draft genome.</title>
        <authorList>
            <person name="Kono N."/>
            <person name="Arakawa K."/>
        </authorList>
    </citation>
    <scope>NUCLEOTIDE SEQUENCE [LARGE SCALE GENOMIC DNA]</scope>
</reference>
<feature type="disulfide bond" evidence="14">
    <location>
        <begin position="268"/>
        <end position="291"/>
    </location>
</feature>
<evidence type="ECO:0000256" key="8">
    <source>
        <dbReference type="ARBA" id="ARBA00023157"/>
    </source>
</evidence>
<keyword evidence="8 14" id="KW-1015">Disulfide bond</keyword>
<keyword evidence="18" id="KW-1185">Reference proteome</keyword>
<evidence type="ECO:0000256" key="14">
    <source>
        <dbReference type="PIRSR" id="PIRSR000948-2"/>
    </source>
</evidence>
<feature type="binding site" evidence="13">
    <location>
        <position position="247"/>
    </location>
    <ligand>
        <name>Zn(2+)</name>
        <dbReference type="ChEBI" id="CHEBI:29105"/>
        <label>1</label>
    </ligand>
</feature>
<evidence type="ECO:0000256" key="4">
    <source>
        <dbReference type="ARBA" id="ARBA00022723"/>
    </source>
</evidence>
<evidence type="ECO:0000256" key="9">
    <source>
        <dbReference type="ARBA" id="ARBA00023180"/>
    </source>
</evidence>
<evidence type="ECO:0000256" key="13">
    <source>
        <dbReference type="PIRSR" id="PIRSR000948-1"/>
    </source>
</evidence>
<evidence type="ECO:0000256" key="12">
    <source>
        <dbReference type="PIRNR" id="PIRNR000948"/>
    </source>
</evidence>
<evidence type="ECO:0000313" key="18">
    <source>
        <dbReference type="Proteomes" id="UP001054945"/>
    </source>
</evidence>
<dbReference type="PROSITE" id="PS50015">
    <property type="entry name" value="SAP_B"/>
    <property type="match status" value="1"/>
</dbReference>
<dbReference type="InterPro" id="IPR011160">
    <property type="entry name" value="Sphingomy_PDE"/>
</dbReference>
<feature type="binding site" evidence="13">
    <location>
        <position position="319"/>
    </location>
    <ligand>
        <name>Zn(2+)</name>
        <dbReference type="ChEBI" id="CHEBI:29105"/>
        <label>1</label>
    </ligand>
</feature>
<dbReference type="GO" id="GO:0046513">
    <property type="term" value="P:ceramide biosynthetic process"/>
    <property type="evidence" value="ECO:0007669"/>
    <property type="project" value="TreeGrafter"/>
</dbReference>
<keyword evidence="15" id="KW-1133">Transmembrane helix</keyword>
<keyword evidence="15" id="KW-0472">Membrane</keyword>
<evidence type="ECO:0000256" key="6">
    <source>
        <dbReference type="ARBA" id="ARBA00022801"/>
    </source>
</evidence>
<feature type="binding site" evidence="13">
    <location>
        <position position="501"/>
    </location>
    <ligand>
        <name>Zn(2+)</name>
        <dbReference type="ChEBI" id="CHEBI:29105"/>
        <label>1</label>
    </ligand>
</feature>
<keyword evidence="15" id="KW-0812">Transmembrane</keyword>
<keyword evidence="4 13" id="KW-0479">Metal-binding</keyword>
<dbReference type="CDD" id="cd00842">
    <property type="entry name" value="MPP_ASMase"/>
    <property type="match status" value="1"/>
</dbReference>
<protein>
    <recommendedName>
        <fullName evidence="12">Sphingomyelin phosphodiesterase</fullName>
        <ecNumber evidence="12">3.1.4.12</ecNumber>
    </recommendedName>
</protein>
<dbReference type="GO" id="GO:0061750">
    <property type="term" value="F:acid sphingomyelin phosphodiesterase activity"/>
    <property type="evidence" value="ECO:0007669"/>
    <property type="project" value="TreeGrafter"/>
</dbReference>
<evidence type="ECO:0000256" key="15">
    <source>
        <dbReference type="SAM" id="Phobius"/>
    </source>
</evidence>
<keyword evidence="5" id="KW-0732">Signal</keyword>
<dbReference type="GO" id="GO:0046872">
    <property type="term" value="F:metal ion binding"/>
    <property type="evidence" value="ECO:0007669"/>
    <property type="project" value="UniProtKB-KW"/>
</dbReference>
<dbReference type="InterPro" id="IPR004843">
    <property type="entry name" value="Calcineurin-like_PHP"/>
</dbReference>
<feature type="transmembrane region" description="Helical" evidence="15">
    <location>
        <begin position="50"/>
        <end position="71"/>
    </location>
</feature>
<comment type="catalytic activity">
    <reaction evidence="11">
        <text>a sphingomyelin + H2O = phosphocholine + an N-acylsphing-4-enine + H(+)</text>
        <dbReference type="Rhea" id="RHEA:19253"/>
        <dbReference type="ChEBI" id="CHEBI:15377"/>
        <dbReference type="ChEBI" id="CHEBI:15378"/>
        <dbReference type="ChEBI" id="CHEBI:17636"/>
        <dbReference type="ChEBI" id="CHEBI:52639"/>
        <dbReference type="ChEBI" id="CHEBI:295975"/>
        <dbReference type="EC" id="3.1.4.12"/>
    </reaction>
    <physiologicalReaction direction="left-to-right" evidence="11">
        <dbReference type="Rhea" id="RHEA:19254"/>
    </physiologicalReaction>
</comment>
<evidence type="ECO:0000256" key="2">
    <source>
        <dbReference type="ARBA" id="ARBA00008234"/>
    </source>
</evidence>
<comment type="subcellular location">
    <subcellularLocation>
        <location evidence="1">Secreted</location>
    </subcellularLocation>
</comment>
<dbReference type="Proteomes" id="UP001054945">
    <property type="component" value="Unassembled WGS sequence"/>
</dbReference>
<dbReference type="FunFam" id="3.60.21.10:FF:000077">
    <property type="entry name" value="Sphingomyelin phosphodiesterase"/>
    <property type="match status" value="1"/>
</dbReference>
<proteinExistence type="inferred from homology"/>
<feature type="binding site" evidence="13">
    <location>
        <position position="249"/>
    </location>
    <ligand>
        <name>Zn(2+)</name>
        <dbReference type="ChEBI" id="CHEBI:29105"/>
        <label>1</label>
    </ligand>
</feature>